<dbReference type="Gramene" id="TKW31504">
    <property type="protein sequence ID" value="TKW31504"/>
    <property type="gene ID" value="SEVIR_2G110400v2"/>
</dbReference>
<gene>
    <name evidence="3" type="ORF">SEVIR_2G110400v2</name>
</gene>
<reference evidence="3" key="1">
    <citation type="submission" date="2019-03" db="EMBL/GenBank/DDBJ databases">
        <title>WGS assembly of Setaria viridis.</title>
        <authorList>
            <person name="Huang P."/>
            <person name="Jenkins J."/>
            <person name="Grimwood J."/>
            <person name="Barry K."/>
            <person name="Healey A."/>
            <person name="Mamidi S."/>
            <person name="Sreedasyam A."/>
            <person name="Shu S."/>
            <person name="Feldman M."/>
            <person name="Wu J."/>
            <person name="Yu Y."/>
            <person name="Chen C."/>
            <person name="Johnson J."/>
            <person name="Rokhsar D."/>
            <person name="Baxter I."/>
            <person name="Schmutz J."/>
            <person name="Brutnell T."/>
            <person name="Kellogg E."/>
        </authorList>
    </citation>
    <scope>NUCLEOTIDE SEQUENCE [LARGE SCALE GENOMIC DNA]</scope>
</reference>
<dbReference type="Proteomes" id="UP000298652">
    <property type="component" value="Chromosome 2"/>
</dbReference>
<protein>
    <submittedName>
        <fullName evidence="3">Uncharacterized protein</fullName>
    </submittedName>
</protein>
<evidence type="ECO:0000313" key="3">
    <source>
        <dbReference type="EMBL" id="TKW31504.1"/>
    </source>
</evidence>
<feature type="coiled-coil region" evidence="1">
    <location>
        <begin position="118"/>
        <end position="152"/>
    </location>
</feature>
<evidence type="ECO:0000313" key="4">
    <source>
        <dbReference type="Proteomes" id="UP000298652"/>
    </source>
</evidence>
<keyword evidence="1" id="KW-0175">Coiled coil</keyword>
<sequence length="214" mass="23455">MYLGIRAQVNFASYTECNRVGGSSFALYRTHLSVWSLVSAMDNLNSHSEHADQPQGQQANGLPLDGTNPAPFRFSLEQYRLQLDQVLQLYNEQVRVSQQQEISIQNATLLNLLLTDALVQKDEEIAGLRIELQRKQENLENAQQLAVMALETNDSLIRRLPPVQQETNSHVSSNDVDAPGSGDEASSVARTAAETTACPVCGAVKGDAVEARFG</sequence>
<evidence type="ECO:0000256" key="2">
    <source>
        <dbReference type="SAM" id="MobiDB-lite"/>
    </source>
</evidence>
<evidence type="ECO:0000256" key="1">
    <source>
        <dbReference type="SAM" id="Coils"/>
    </source>
</evidence>
<feature type="region of interest" description="Disordered" evidence="2">
    <location>
        <begin position="163"/>
        <end position="190"/>
    </location>
</feature>
<dbReference type="OMA" id="EARFVYK"/>
<accession>A0A4U6VRQ2</accession>
<dbReference type="AlphaFoldDB" id="A0A4U6VRQ2"/>
<organism evidence="3 4">
    <name type="scientific">Setaria viridis</name>
    <name type="common">Green bristlegrass</name>
    <name type="synonym">Setaria italica subsp. viridis</name>
    <dbReference type="NCBI Taxonomy" id="4556"/>
    <lineage>
        <taxon>Eukaryota</taxon>
        <taxon>Viridiplantae</taxon>
        <taxon>Streptophyta</taxon>
        <taxon>Embryophyta</taxon>
        <taxon>Tracheophyta</taxon>
        <taxon>Spermatophyta</taxon>
        <taxon>Magnoliopsida</taxon>
        <taxon>Liliopsida</taxon>
        <taxon>Poales</taxon>
        <taxon>Poaceae</taxon>
        <taxon>PACMAD clade</taxon>
        <taxon>Panicoideae</taxon>
        <taxon>Panicodae</taxon>
        <taxon>Paniceae</taxon>
        <taxon>Cenchrinae</taxon>
        <taxon>Setaria</taxon>
    </lineage>
</organism>
<feature type="compositionally biased region" description="Polar residues" evidence="2">
    <location>
        <begin position="164"/>
        <end position="175"/>
    </location>
</feature>
<keyword evidence="4" id="KW-1185">Reference proteome</keyword>
<name>A0A4U6VRQ2_SETVI</name>
<proteinExistence type="predicted"/>
<dbReference type="EMBL" id="CM016553">
    <property type="protein sequence ID" value="TKW31504.1"/>
    <property type="molecule type" value="Genomic_DNA"/>
</dbReference>